<organism evidence="1 2">
    <name type="scientific">Streptococcus uberis (strain ATCC BAA-854 / 0140J)</name>
    <dbReference type="NCBI Taxonomy" id="218495"/>
    <lineage>
        <taxon>Bacteria</taxon>
        <taxon>Bacillati</taxon>
        <taxon>Bacillota</taxon>
        <taxon>Bacilli</taxon>
        <taxon>Lactobacillales</taxon>
        <taxon>Streptococcaceae</taxon>
        <taxon>Streptococcus</taxon>
    </lineage>
</organism>
<accession>B9DT01</accession>
<dbReference type="EMBL" id="AM946015">
    <property type="protein sequence ID" value="CAR40533.1"/>
    <property type="molecule type" value="Genomic_DNA"/>
</dbReference>
<dbReference type="HOGENOM" id="CLU_144737_0_0_9"/>
<dbReference type="KEGG" id="sub:SUB0121"/>
<dbReference type="Proteomes" id="UP000000449">
    <property type="component" value="Chromosome"/>
</dbReference>
<gene>
    <name evidence="1" type="ordered locus">SUB0121</name>
</gene>
<dbReference type="RefSeq" id="WP_012657676.1">
    <property type="nucleotide sequence ID" value="NC_012004.1"/>
</dbReference>
<dbReference type="InterPro" id="IPR016785">
    <property type="entry name" value="ComGD"/>
</dbReference>
<evidence type="ECO:0000313" key="2">
    <source>
        <dbReference type="Proteomes" id="UP000000449"/>
    </source>
</evidence>
<evidence type="ECO:0000313" key="1">
    <source>
        <dbReference type="EMBL" id="CAR40533.1"/>
    </source>
</evidence>
<reference evidence="2" key="1">
    <citation type="journal article" date="2009" name="BMC Genomics">
        <title>Evidence for niche adaptation in the genome of the bovine pathogen Streptococcus uberis.</title>
        <authorList>
            <person name="Ward P.N."/>
            <person name="Holden M.T.G."/>
            <person name="Leigh J.A."/>
            <person name="Lennard N."/>
            <person name="Bignell A."/>
            <person name="Barron A."/>
            <person name="Clark L."/>
            <person name="Quail M.A."/>
            <person name="Woodward J."/>
            <person name="Barrell B.G."/>
            <person name="Egan S.A."/>
            <person name="Field T.R."/>
            <person name="Maskell D."/>
            <person name="Kehoe M."/>
            <person name="Dowson C.G."/>
            <person name="Chanter N."/>
            <person name="Whatmore A.M."/>
            <person name="Bentley S.D."/>
            <person name="Parkhill J."/>
        </authorList>
    </citation>
    <scope>NUCLEOTIDE SEQUENCE [LARGE SCALE GENOMIC DNA]</scope>
    <source>
        <strain evidence="2">ATCC BAA-854 / 0140J</strain>
    </source>
</reference>
<dbReference type="eggNOG" id="ENOG5033A38">
    <property type="taxonomic scope" value="Bacteria"/>
</dbReference>
<dbReference type="AlphaFoldDB" id="B9DT01"/>
<proteinExistence type="predicted"/>
<protein>
    <submittedName>
        <fullName evidence="1">Competence protein</fullName>
    </submittedName>
</protein>
<dbReference type="NCBIfam" id="NF040982">
    <property type="entry name" value="ComGD"/>
    <property type="match status" value="1"/>
</dbReference>
<name>B9DT01_STRU0</name>
<dbReference type="STRING" id="218495.SUB0121"/>
<keyword evidence="2" id="KW-1185">Reference proteome</keyword>
<sequence length="145" mass="16695">MTIIKNILVKISCCHSKAFTLAESLLCLAVTTFTILLLSSSLAGVYESVERELFFISFEHFYRHCQKMSVLKQEESALHFTAHRIKYGQRELVIPDHIRLLNQGTIPFNKTGGSHSLAKIEWQTPREKLTYQLNLGSGNYQKRRH</sequence>